<name>A0A495Y3I9_9MICO</name>
<gene>
    <name evidence="6" type="ORF">DFJ68_3594</name>
</gene>
<dbReference type="Pfam" id="PF03441">
    <property type="entry name" value="FAD_binding_7"/>
    <property type="match status" value="1"/>
</dbReference>
<feature type="region of interest" description="Disordered" evidence="4">
    <location>
        <begin position="397"/>
        <end position="438"/>
    </location>
</feature>
<evidence type="ECO:0000259" key="5">
    <source>
        <dbReference type="Pfam" id="PF03441"/>
    </source>
</evidence>
<keyword evidence="6" id="KW-0456">Lyase</keyword>
<dbReference type="Gene3D" id="1.25.40.80">
    <property type="match status" value="1"/>
</dbReference>
<dbReference type="InterPro" id="IPR002081">
    <property type="entry name" value="Cryptochrome/DNA_photolyase_1"/>
</dbReference>
<evidence type="ECO:0000256" key="1">
    <source>
        <dbReference type="ARBA" id="ARBA00022630"/>
    </source>
</evidence>
<keyword evidence="7" id="KW-1185">Reference proteome</keyword>
<evidence type="ECO:0000313" key="7">
    <source>
        <dbReference type="Proteomes" id="UP000278440"/>
    </source>
</evidence>
<dbReference type="Proteomes" id="UP000278440">
    <property type="component" value="Unassembled WGS sequence"/>
</dbReference>
<feature type="compositionally biased region" description="Low complexity" evidence="4">
    <location>
        <begin position="250"/>
        <end position="262"/>
    </location>
</feature>
<dbReference type="PANTHER" id="PTHR11455">
    <property type="entry name" value="CRYPTOCHROME"/>
    <property type="match status" value="1"/>
</dbReference>
<dbReference type="OrthoDB" id="9772484at2"/>
<accession>A0A495Y3I9</accession>
<dbReference type="PANTHER" id="PTHR11455:SF9">
    <property type="entry name" value="CRYPTOCHROME CIRCADIAN CLOCK 5 ISOFORM X1"/>
    <property type="match status" value="1"/>
</dbReference>
<feature type="domain" description="Cryptochrome/DNA photolyase FAD-binding" evidence="5">
    <location>
        <begin position="107"/>
        <end position="217"/>
    </location>
</feature>
<dbReference type="SUPFAM" id="SSF48173">
    <property type="entry name" value="Cryptochrome/photolyase FAD-binding domain"/>
    <property type="match status" value="1"/>
</dbReference>
<dbReference type="GO" id="GO:0003677">
    <property type="term" value="F:DNA binding"/>
    <property type="evidence" value="ECO:0007669"/>
    <property type="project" value="TreeGrafter"/>
</dbReference>
<dbReference type="GO" id="GO:0071949">
    <property type="term" value="F:FAD binding"/>
    <property type="evidence" value="ECO:0007669"/>
    <property type="project" value="TreeGrafter"/>
</dbReference>
<keyword evidence="1 3" id="KW-0285">Flavoprotein</keyword>
<dbReference type="AlphaFoldDB" id="A0A495Y3I9"/>
<feature type="binding site" evidence="3">
    <location>
        <position position="57"/>
    </location>
    <ligand>
        <name>FAD</name>
        <dbReference type="ChEBI" id="CHEBI:57692"/>
    </ligand>
</feature>
<reference evidence="6 7" key="1">
    <citation type="submission" date="2018-10" db="EMBL/GenBank/DDBJ databases">
        <title>Sequencing the genomes of 1000 actinobacteria strains.</title>
        <authorList>
            <person name="Klenk H.-P."/>
        </authorList>
    </citation>
    <scope>NUCLEOTIDE SEQUENCE [LARGE SCALE GENOMIC DNA]</scope>
    <source>
        <strain evidence="6 7">DSM 44267</strain>
    </source>
</reference>
<feature type="compositionally biased region" description="Gly residues" evidence="4">
    <location>
        <begin position="426"/>
        <end position="438"/>
    </location>
</feature>
<dbReference type="EMBL" id="RBXT01000001">
    <property type="protein sequence ID" value="RKT80115.1"/>
    <property type="molecule type" value="Genomic_DNA"/>
</dbReference>
<evidence type="ECO:0000256" key="2">
    <source>
        <dbReference type="ARBA" id="ARBA00022827"/>
    </source>
</evidence>
<protein>
    <submittedName>
        <fullName evidence="6">Deoxyribodipyrimidine photo-lyase</fullName>
    </submittedName>
</protein>
<feature type="compositionally biased region" description="Low complexity" evidence="4">
    <location>
        <begin position="406"/>
        <end position="416"/>
    </location>
</feature>
<dbReference type="InterPro" id="IPR005101">
    <property type="entry name" value="Cryptochr/Photolyase_FAD-bd"/>
</dbReference>
<sequence>MSDTSRLPTPTEGDEVAWVQHHLGHLSLEDAVAASPAFRGGQGAADVALATFDVTGYARRRSEVLPERSRGASRLSPYVRHGLIDLPTLWAHVADGPPRDRDKYRDELLWQEYARHLHSRVGEGMRRPLRHEPPRRDQVGEWGWDRSMACVDLTVGELETDGWLVNQTRMWLASQWTVRAGHDWRDGAKHFERHLLDGSAAANLLGWQWTVGTGTGKPYGFSQWQVRKRAPGLCEQCPLVDACPISGWPDSSGGPSVPDPTGLLRSDPDPGVTAGPAEVEPLTTGTRPDAVWLTWESLGDGDPALEAHPDLPAVLVFDERLLARRRLSGKRLVFVAETLADLATRRDVEVHLGRPAEVLRDRPVASTAAPVPGWRRLTAGLDVERHPWPWLVRPRSGPVSSFTAWRRSSGAPATGAARGGPRRSGGRSGGAGGRAGRR</sequence>
<dbReference type="GO" id="GO:0003904">
    <property type="term" value="F:deoxyribodipyrimidine photo-lyase activity"/>
    <property type="evidence" value="ECO:0007669"/>
    <property type="project" value="TreeGrafter"/>
</dbReference>
<dbReference type="InterPro" id="IPR036134">
    <property type="entry name" value="Crypto/Photolyase_FAD-like_sf"/>
</dbReference>
<comment type="cofactor">
    <cofactor evidence="3">
        <name>FAD</name>
        <dbReference type="ChEBI" id="CHEBI:57692"/>
    </cofactor>
    <text evidence="3">Binds 1 FAD per subunit.</text>
</comment>
<evidence type="ECO:0000256" key="3">
    <source>
        <dbReference type="PIRSR" id="PIRSR602081-1"/>
    </source>
</evidence>
<organism evidence="6 7">
    <name type="scientific">Terracoccus luteus</name>
    <dbReference type="NCBI Taxonomy" id="53356"/>
    <lineage>
        <taxon>Bacteria</taxon>
        <taxon>Bacillati</taxon>
        <taxon>Actinomycetota</taxon>
        <taxon>Actinomycetes</taxon>
        <taxon>Micrococcales</taxon>
        <taxon>Intrasporangiaceae</taxon>
        <taxon>Terracoccus</taxon>
    </lineage>
</organism>
<evidence type="ECO:0000256" key="4">
    <source>
        <dbReference type="SAM" id="MobiDB-lite"/>
    </source>
</evidence>
<comment type="caution">
    <text evidence="6">The sequence shown here is derived from an EMBL/GenBank/DDBJ whole genome shotgun (WGS) entry which is preliminary data.</text>
</comment>
<feature type="binding site" evidence="3">
    <location>
        <position position="104"/>
    </location>
    <ligand>
        <name>FAD</name>
        <dbReference type="ChEBI" id="CHEBI:57692"/>
    </ligand>
</feature>
<evidence type="ECO:0000313" key="6">
    <source>
        <dbReference type="EMBL" id="RKT80115.1"/>
    </source>
</evidence>
<keyword evidence="2 3" id="KW-0274">FAD</keyword>
<proteinExistence type="predicted"/>
<dbReference type="RefSeq" id="WP_121034889.1">
    <property type="nucleotide sequence ID" value="NZ_RBXT01000001.1"/>
</dbReference>
<dbReference type="Gene3D" id="1.10.579.10">
    <property type="entry name" value="DNA Cyclobutane Dipyrimidine Photolyase, subunit A, domain 3"/>
    <property type="match status" value="1"/>
</dbReference>
<feature type="region of interest" description="Disordered" evidence="4">
    <location>
        <begin position="250"/>
        <end position="283"/>
    </location>
</feature>